<evidence type="ECO:0000256" key="4">
    <source>
        <dbReference type="ARBA" id="ARBA00022833"/>
    </source>
</evidence>
<dbReference type="PANTHER" id="PTHR46481:SF10">
    <property type="entry name" value="ZINC FINGER BED DOMAIN-CONTAINING PROTEIN 39"/>
    <property type="match status" value="1"/>
</dbReference>
<evidence type="ECO:0000313" key="7">
    <source>
        <dbReference type="EMBL" id="CAG9793081.1"/>
    </source>
</evidence>
<dbReference type="Proteomes" id="UP001153714">
    <property type="component" value="Chromosome 5"/>
</dbReference>
<proteinExistence type="predicted"/>
<dbReference type="OrthoDB" id="7699631at2759"/>
<evidence type="ECO:0000256" key="2">
    <source>
        <dbReference type="ARBA" id="ARBA00022723"/>
    </source>
</evidence>
<dbReference type="InterPro" id="IPR012337">
    <property type="entry name" value="RNaseH-like_sf"/>
</dbReference>
<accession>A0A9N9RBA3</accession>
<dbReference type="SUPFAM" id="SSF53098">
    <property type="entry name" value="Ribonuclease H-like"/>
    <property type="match status" value="1"/>
</dbReference>
<keyword evidence="5" id="KW-0539">Nucleus</keyword>
<reference evidence="7" key="2">
    <citation type="submission" date="2022-10" db="EMBL/GenBank/DDBJ databases">
        <authorList>
            <consortium name="ENA_rothamsted_submissions"/>
            <consortium name="culmorum"/>
            <person name="King R."/>
        </authorList>
    </citation>
    <scope>NUCLEOTIDE SEQUENCE</scope>
</reference>
<keyword evidence="8" id="KW-1185">Reference proteome</keyword>
<dbReference type="InterPro" id="IPR052035">
    <property type="entry name" value="ZnF_BED_domain_contain"/>
</dbReference>
<protein>
    <recommendedName>
        <fullName evidence="6">HAT C-terminal dimerisation domain-containing protein</fullName>
    </recommendedName>
</protein>
<dbReference type="AlphaFoldDB" id="A0A9N9RBA3"/>
<keyword evidence="4" id="KW-0862">Zinc</keyword>
<evidence type="ECO:0000256" key="3">
    <source>
        <dbReference type="ARBA" id="ARBA00022771"/>
    </source>
</evidence>
<evidence type="ECO:0000256" key="5">
    <source>
        <dbReference type="ARBA" id="ARBA00023242"/>
    </source>
</evidence>
<evidence type="ECO:0000259" key="6">
    <source>
        <dbReference type="Pfam" id="PF05699"/>
    </source>
</evidence>
<dbReference type="GO" id="GO:0005634">
    <property type="term" value="C:nucleus"/>
    <property type="evidence" value="ECO:0007669"/>
    <property type="project" value="UniProtKB-SubCell"/>
</dbReference>
<keyword evidence="3" id="KW-0863">Zinc-finger</keyword>
<name>A0A9N9RBA3_9NEOP</name>
<dbReference type="GO" id="GO:0046983">
    <property type="term" value="F:protein dimerization activity"/>
    <property type="evidence" value="ECO:0007669"/>
    <property type="project" value="InterPro"/>
</dbReference>
<sequence length="223" mass="25397">MHLPSILESLHLQAYTGSSHPTKTYHPAYRGKVNTDRIKKEERTPYQVKACINNAIATFLDPRYKGKFFSDILIKEIKEKLLTALETEENPTASISTGVKPITVRKGHCQNLEESIANILDSDDDDEQSENQLSDTKSNLIIEYMSEKRLPRDQDQLKYWQINIKKFGGLSHIARTYLSSPATSVPSEQFFSAAGIVYDPRRNRLLGDKAAKLLFFEIQFTIT</sequence>
<organism evidence="7 8">
    <name type="scientific">Diatraea saccharalis</name>
    <name type="common">sugarcane borer</name>
    <dbReference type="NCBI Taxonomy" id="40085"/>
    <lineage>
        <taxon>Eukaryota</taxon>
        <taxon>Metazoa</taxon>
        <taxon>Ecdysozoa</taxon>
        <taxon>Arthropoda</taxon>
        <taxon>Hexapoda</taxon>
        <taxon>Insecta</taxon>
        <taxon>Pterygota</taxon>
        <taxon>Neoptera</taxon>
        <taxon>Endopterygota</taxon>
        <taxon>Lepidoptera</taxon>
        <taxon>Glossata</taxon>
        <taxon>Ditrysia</taxon>
        <taxon>Pyraloidea</taxon>
        <taxon>Crambidae</taxon>
        <taxon>Crambinae</taxon>
        <taxon>Diatraea</taxon>
    </lineage>
</organism>
<reference evidence="7" key="1">
    <citation type="submission" date="2021-12" db="EMBL/GenBank/DDBJ databases">
        <authorList>
            <person name="King R."/>
        </authorList>
    </citation>
    <scope>NUCLEOTIDE SEQUENCE</scope>
</reference>
<feature type="domain" description="HAT C-terminal dimerisation" evidence="6">
    <location>
        <begin position="143"/>
        <end position="217"/>
    </location>
</feature>
<dbReference type="PANTHER" id="PTHR46481">
    <property type="entry name" value="ZINC FINGER BED DOMAIN-CONTAINING PROTEIN 4"/>
    <property type="match status" value="1"/>
</dbReference>
<keyword evidence="2" id="KW-0479">Metal-binding</keyword>
<dbReference type="EMBL" id="OU893336">
    <property type="protein sequence ID" value="CAG9793081.1"/>
    <property type="molecule type" value="Genomic_DNA"/>
</dbReference>
<evidence type="ECO:0000256" key="1">
    <source>
        <dbReference type="ARBA" id="ARBA00004123"/>
    </source>
</evidence>
<dbReference type="GO" id="GO:0008270">
    <property type="term" value="F:zinc ion binding"/>
    <property type="evidence" value="ECO:0007669"/>
    <property type="project" value="UniProtKB-KW"/>
</dbReference>
<dbReference type="Pfam" id="PF05699">
    <property type="entry name" value="Dimer_Tnp_hAT"/>
    <property type="match status" value="1"/>
</dbReference>
<dbReference type="InterPro" id="IPR008906">
    <property type="entry name" value="HATC_C_dom"/>
</dbReference>
<gene>
    <name evidence="7" type="ORF">DIATSA_LOCUS10548</name>
</gene>
<comment type="subcellular location">
    <subcellularLocation>
        <location evidence="1">Nucleus</location>
    </subcellularLocation>
</comment>
<evidence type="ECO:0000313" key="8">
    <source>
        <dbReference type="Proteomes" id="UP001153714"/>
    </source>
</evidence>